<dbReference type="PANTHER" id="PTHR43038:SF3">
    <property type="entry name" value="ABC TRANSPORTER G FAMILY MEMBER 20 ISOFORM X1"/>
    <property type="match status" value="1"/>
</dbReference>
<name>X1I8S5_9ZZZZ</name>
<reference evidence="2" key="1">
    <citation type="journal article" date="2014" name="Front. Microbiol.">
        <title>High frequency of phylogenetically diverse reductive dehalogenase-homologous genes in deep subseafloor sedimentary metagenomes.</title>
        <authorList>
            <person name="Kawai M."/>
            <person name="Futagami T."/>
            <person name="Toyoda A."/>
            <person name="Takaki Y."/>
            <person name="Nishi S."/>
            <person name="Hori S."/>
            <person name="Arai W."/>
            <person name="Tsubouchi T."/>
            <person name="Morono Y."/>
            <person name="Uchiyama I."/>
            <person name="Ito T."/>
            <person name="Fujiyama A."/>
            <person name="Inagaki F."/>
            <person name="Takami H."/>
        </authorList>
    </citation>
    <scope>NUCLEOTIDE SEQUENCE</scope>
    <source>
        <strain evidence="2">Expedition CK06-06</strain>
    </source>
</reference>
<dbReference type="AlphaFoldDB" id="X1I8S5"/>
<accession>X1I8S5</accession>
<organism evidence="2">
    <name type="scientific">marine sediment metagenome</name>
    <dbReference type="NCBI Taxonomy" id="412755"/>
    <lineage>
        <taxon>unclassified sequences</taxon>
        <taxon>metagenomes</taxon>
        <taxon>ecological metagenomes</taxon>
    </lineage>
</organism>
<dbReference type="GO" id="GO:0016887">
    <property type="term" value="F:ATP hydrolysis activity"/>
    <property type="evidence" value="ECO:0007669"/>
    <property type="project" value="InterPro"/>
</dbReference>
<comment type="caution">
    <text evidence="2">The sequence shown here is derived from an EMBL/GenBank/DDBJ whole genome shotgun (WGS) entry which is preliminary data.</text>
</comment>
<dbReference type="GO" id="GO:0005524">
    <property type="term" value="F:ATP binding"/>
    <property type="evidence" value="ECO:0007669"/>
    <property type="project" value="InterPro"/>
</dbReference>
<proteinExistence type="predicted"/>
<protein>
    <recommendedName>
        <fullName evidence="1">ABC transporter domain-containing protein</fullName>
    </recommendedName>
</protein>
<dbReference type="InterPro" id="IPR027417">
    <property type="entry name" value="P-loop_NTPase"/>
</dbReference>
<evidence type="ECO:0000259" key="1">
    <source>
        <dbReference type="Pfam" id="PF00005"/>
    </source>
</evidence>
<dbReference type="SUPFAM" id="SSF52540">
    <property type="entry name" value="P-loop containing nucleoside triphosphate hydrolases"/>
    <property type="match status" value="1"/>
</dbReference>
<feature type="domain" description="ABC transporter" evidence="1">
    <location>
        <begin position="21"/>
        <end position="68"/>
    </location>
</feature>
<dbReference type="InterPro" id="IPR003439">
    <property type="entry name" value="ABC_transporter-like_ATP-bd"/>
</dbReference>
<dbReference type="PANTHER" id="PTHR43038">
    <property type="entry name" value="ATP-BINDING CASSETTE, SUB-FAMILY H, MEMBER 1"/>
    <property type="match status" value="1"/>
</dbReference>
<gene>
    <name evidence="2" type="ORF">S03H2_44767</name>
</gene>
<dbReference type="Gene3D" id="3.40.50.300">
    <property type="entry name" value="P-loop containing nucleotide triphosphate hydrolases"/>
    <property type="match status" value="1"/>
</dbReference>
<evidence type="ECO:0000313" key="2">
    <source>
        <dbReference type="EMBL" id="GAH65695.1"/>
    </source>
</evidence>
<sequence>MNEILSIQNLSKNFGKIKAVDDLSFTVEKGTVYGILGPNGSGKTTTLSVITGVLHPASGSYRWFGNKPGKWER</sequence>
<dbReference type="EMBL" id="BARU01028014">
    <property type="protein sequence ID" value="GAH65695.1"/>
    <property type="molecule type" value="Genomic_DNA"/>
</dbReference>
<feature type="non-terminal residue" evidence="2">
    <location>
        <position position="73"/>
    </location>
</feature>
<dbReference type="Pfam" id="PF00005">
    <property type="entry name" value="ABC_tran"/>
    <property type="match status" value="1"/>
</dbReference>